<dbReference type="Proteomes" id="UP000308037">
    <property type="component" value="Unassembled WGS sequence"/>
</dbReference>
<feature type="coiled-coil region" evidence="4">
    <location>
        <begin position="153"/>
        <end position="194"/>
    </location>
</feature>
<dbReference type="Pfam" id="PF09712">
    <property type="entry name" value="PHA_synth_III_E"/>
    <property type="match status" value="1"/>
</dbReference>
<proteinExistence type="predicted"/>
<keyword evidence="3" id="KW-0583">PHB biosynthesis</keyword>
<name>A0A4U5JEW1_9EURY</name>
<sequence>MVNKSNPNAMPDQWDELVAQMNEQLVESMEASAEAQAGFVESWVDAFESINEKQYANEGMEGYSQAHSVWMEAAEETTEKMAELASGKEVSPNEFRDLWLDAANDAFKKVISTDTFAAMTGQTVEDALDFRRMADESAQETLHEMGFAAERDIREVGERLVELERREKKVERKLERLEDVERKVDRVLEHVEDEG</sequence>
<evidence type="ECO:0000313" key="5">
    <source>
        <dbReference type="EMBL" id="TKR24539.1"/>
    </source>
</evidence>
<evidence type="ECO:0000256" key="2">
    <source>
        <dbReference type="ARBA" id="ARBA00019066"/>
    </source>
</evidence>
<dbReference type="InterPro" id="IPR010123">
    <property type="entry name" value="PHA_synth_III_E"/>
</dbReference>
<comment type="pathway">
    <text evidence="1">Biopolymer metabolism; poly-(R)-3-hydroxybutanoate biosynthesis.</text>
</comment>
<reference evidence="5 6" key="1">
    <citation type="submission" date="2019-04" db="EMBL/GenBank/DDBJ databases">
        <title>Natronomonas sp. F20-122 a newhaloarchaeon isolated from a saline saltern of Isla Bacuta, Huelva, Spain.</title>
        <authorList>
            <person name="Duran-Viseras A."/>
            <person name="Sanchez-Porro C."/>
            <person name="Ventosa A."/>
        </authorList>
    </citation>
    <scope>NUCLEOTIDE SEQUENCE [LARGE SCALE GENOMIC DNA]</scope>
    <source>
        <strain evidence="5 6">F20-122</strain>
    </source>
</reference>
<dbReference type="GO" id="GO:0042619">
    <property type="term" value="P:poly-hydroxybutyrate biosynthetic process"/>
    <property type="evidence" value="ECO:0007669"/>
    <property type="project" value="UniProtKB-KW"/>
</dbReference>
<protein>
    <recommendedName>
        <fullName evidence="2">Poly(3-hydroxyalkanoate) polymerase subunit PhaE</fullName>
    </recommendedName>
</protein>
<dbReference type="UniPathway" id="UPA00917"/>
<evidence type="ECO:0000256" key="4">
    <source>
        <dbReference type="SAM" id="Coils"/>
    </source>
</evidence>
<evidence type="ECO:0000256" key="1">
    <source>
        <dbReference type="ARBA" id="ARBA00004683"/>
    </source>
</evidence>
<gene>
    <name evidence="5" type="ORF">DM868_13990</name>
</gene>
<evidence type="ECO:0000313" key="6">
    <source>
        <dbReference type="Proteomes" id="UP000308037"/>
    </source>
</evidence>
<keyword evidence="4" id="KW-0175">Coiled coil</keyword>
<keyword evidence="6" id="KW-1185">Reference proteome</keyword>
<comment type="caution">
    <text evidence="5">The sequence shown here is derived from an EMBL/GenBank/DDBJ whole genome shotgun (WGS) entry which is preliminary data.</text>
</comment>
<dbReference type="RefSeq" id="WP_137277461.1">
    <property type="nucleotide sequence ID" value="NZ_QKNX01000008.1"/>
</dbReference>
<evidence type="ECO:0000256" key="3">
    <source>
        <dbReference type="ARBA" id="ARBA00022752"/>
    </source>
</evidence>
<dbReference type="AlphaFoldDB" id="A0A4U5JEW1"/>
<organism evidence="5 6">
    <name type="scientific">Natronomonas salsuginis</name>
    <dbReference type="NCBI Taxonomy" id="2217661"/>
    <lineage>
        <taxon>Archaea</taxon>
        <taxon>Methanobacteriati</taxon>
        <taxon>Methanobacteriota</taxon>
        <taxon>Stenosarchaea group</taxon>
        <taxon>Halobacteria</taxon>
        <taxon>Halobacteriales</taxon>
        <taxon>Natronomonadaceae</taxon>
        <taxon>Natronomonas</taxon>
    </lineage>
</organism>
<accession>A0A4U5JEW1</accession>
<dbReference type="OrthoDB" id="200001at2157"/>
<dbReference type="EMBL" id="QKNX01000008">
    <property type="protein sequence ID" value="TKR24539.1"/>
    <property type="molecule type" value="Genomic_DNA"/>
</dbReference>